<evidence type="ECO:0000313" key="11">
    <source>
        <dbReference type="Proteomes" id="UP001642540"/>
    </source>
</evidence>
<sequence>MSSATGDSQPTRPRRNFYGRSATTSVTQLLSESDVVKSCTNLIQRLTTKNLVSPTGSSVPSSGRTSEFNGSLSTTSSGLGTMRSNAGPDSPKSLHHIGGSSSRKNSGTSISSNSDAYNFVKYKPPLPTSSGHNINHSSNVALSSDGNKGNSRMSFSYFGNDRLKELEQKFSERYSRIFGSNANVAGTSAAAVSAGMCSATDGSSSIGSRETRNNARNRTSLVGSKETLNALGNLNAYDDLRGYGLSKSASTCAGAASRHPYSGSQTSAYSGTLGLGASDTGGYESGRGRLAVTNLNTPTSRNIDYSVRRNYGLAKSASSSVIQDSGRLGLSSATSSSATSAAPPPTASVSSKYYNPYLGYSSNRLYASNSHLLEPVPEQRPRAVDGYMVRERARDISSSIARSSTLNNIDRALMDDYRDESRAGTVKAEQTSGEDEEGGSAPSAAVPASQKKNAYKLPSRYYYRKYRHKSSYAAPKEASPLTLTEQKASQSKNKETSTEDEDNNNVTKNSKASSGSISRTSSYVASLGSSSNSSGPIPTSHVLAYDNLARKKSLRDTDDLLYGSGTGSSSGYETGGEKEIGNGTNKDSPEHDVDLVRKKEIEDLIRKYSGFTYKSSKYVQLKTPGVPGASANAAEAGGAGGNNGNKVAHHDDSRLLHHQPSLSSNSNSIRATTTNASMGASSYLLQSSASKSGLAAAAASEYYGGGGVGVTDPTESVYSKGYLSSKENANTVIYNVNSSHASSVEDDEDGHLIYRNHDVLLNRYKILDTLGEGTFGKVVKVKDLHRDRVIALKIIKNVEKYREAAKLEINVLKKLADKDPKGRFLCVRMLDWFDYHGHMCIAFEMLGLSVFDFLKDNNYNPYPMDQVRHIAYQLCHAVKFLHENQLTHTDLKPENILFVNADYDVTYDNRRKKGVRRVKNSEVRLIDFGSATFDWEHHSTIVSTRHYRAPEVILELGWSQPCDVWSVGCIMFELYLGITLFQTHDNREHLAMMERIIGPIPSRMARKSKTKYFYHGKLDWDERSSAGRYVRDNCHPLMRYMKNEDEDTKQLFDLIGRMLEYDALQRINLNEALKHPFFDKIPPHQRLKTPSDIEKNCLSPTRERSHSLSR</sequence>
<gene>
    <name evidence="10" type="ORF">ODALV1_LOCUS30165</name>
</gene>
<feature type="binding site" evidence="7">
    <location>
        <position position="793"/>
    </location>
    <ligand>
        <name>ATP</name>
        <dbReference type="ChEBI" id="CHEBI:30616"/>
    </ligand>
</feature>
<evidence type="ECO:0000256" key="6">
    <source>
        <dbReference type="ARBA" id="ARBA00037966"/>
    </source>
</evidence>
<feature type="compositionally biased region" description="Polar residues" evidence="8">
    <location>
        <begin position="1"/>
        <end position="11"/>
    </location>
</feature>
<dbReference type="PANTHER" id="PTHR45646:SF11">
    <property type="entry name" value="SERINE_THREONINE-PROTEIN KINASE DOA"/>
    <property type="match status" value="1"/>
</dbReference>
<evidence type="ECO:0000256" key="1">
    <source>
        <dbReference type="ARBA" id="ARBA00022527"/>
    </source>
</evidence>
<keyword evidence="11" id="KW-1185">Reference proteome</keyword>
<feature type="region of interest" description="Disordered" evidence="8">
    <location>
        <begin position="419"/>
        <end position="451"/>
    </location>
</feature>
<dbReference type="Gene3D" id="3.30.200.20">
    <property type="entry name" value="Phosphorylase Kinase, domain 1"/>
    <property type="match status" value="1"/>
</dbReference>
<evidence type="ECO:0000256" key="8">
    <source>
        <dbReference type="SAM" id="MobiDB-lite"/>
    </source>
</evidence>
<keyword evidence="3 7" id="KW-0547">Nucleotide-binding</keyword>
<feature type="region of interest" description="Disordered" evidence="8">
    <location>
        <begin position="126"/>
        <end position="146"/>
    </location>
</feature>
<name>A0ABP1S6A4_9HEXA</name>
<dbReference type="CDD" id="cd14134">
    <property type="entry name" value="PKc_CLK"/>
    <property type="match status" value="1"/>
</dbReference>
<comment type="caution">
    <text evidence="10">The sequence shown here is derived from an EMBL/GenBank/DDBJ whole genome shotgun (WGS) entry which is preliminary data.</text>
</comment>
<feature type="compositionally biased region" description="Polar residues" evidence="8">
    <location>
        <begin position="128"/>
        <end position="146"/>
    </location>
</feature>
<keyword evidence="1" id="KW-0723">Serine/threonine-protein kinase</keyword>
<feature type="compositionally biased region" description="Low complexity" evidence="8">
    <location>
        <begin position="440"/>
        <end position="449"/>
    </location>
</feature>
<dbReference type="InterPro" id="IPR008271">
    <property type="entry name" value="Ser/Thr_kinase_AS"/>
</dbReference>
<evidence type="ECO:0000256" key="3">
    <source>
        <dbReference type="ARBA" id="ARBA00022741"/>
    </source>
</evidence>
<feature type="compositionally biased region" description="Low complexity" evidence="8">
    <location>
        <begin position="331"/>
        <end position="351"/>
    </location>
</feature>
<dbReference type="EMBL" id="CAXLJM020000160">
    <property type="protein sequence ID" value="CAL8144343.1"/>
    <property type="molecule type" value="Genomic_DNA"/>
</dbReference>
<keyword evidence="4" id="KW-0418">Kinase</keyword>
<dbReference type="SMART" id="SM00220">
    <property type="entry name" value="S_TKc"/>
    <property type="match status" value="1"/>
</dbReference>
<feature type="region of interest" description="Disordered" evidence="8">
    <location>
        <begin position="51"/>
        <end position="111"/>
    </location>
</feature>
<feature type="domain" description="Protein kinase" evidence="9">
    <location>
        <begin position="764"/>
        <end position="1078"/>
    </location>
</feature>
<dbReference type="InterPro" id="IPR017441">
    <property type="entry name" value="Protein_kinase_ATP_BS"/>
</dbReference>
<feature type="compositionally biased region" description="Polar residues" evidence="8">
    <location>
        <begin position="99"/>
        <end position="111"/>
    </location>
</feature>
<feature type="compositionally biased region" description="Low complexity" evidence="8">
    <location>
        <begin position="52"/>
        <end position="81"/>
    </location>
</feature>
<reference evidence="10 11" key="1">
    <citation type="submission" date="2024-08" db="EMBL/GenBank/DDBJ databases">
        <authorList>
            <person name="Cucini C."/>
            <person name="Frati F."/>
        </authorList>
    </citation>
    <scope>NUCLEOTIDE SEQUENCE [LARGE SCALE GENOMIC DNA]</scope>
</reference>
<evidence type="ECO:0000256" key="2">
    <source>
        <dbReference type="ARBA" id="ARBA00022679"/>
    </source>
</evidence>
<evidence type="ECO:0000256" key="7">
    <source>
        <dbReference type="PROSITE-ProRule" id="PRU10141"/>
    </source>
</evidence>
<dbReference type="SUPFAM" id="SSF56112">
    <property type="entry name" value="Protein kinase-like (PK-like)"/>
    <property type="match status" value="1"/>
</dbReference>
<dbReference type="PROSITE" id="PS00108">
    <property type="entry name" value="PROTEIN_KINASE_ST"/>
    <property type="match status" value="1"/>
</dbReference>
<dbReference type="InterPro" id="IPR051175">
    <property type="entry name" value="CLK_kinases"/>
</dbReference>
<dbReference type="Pfam" id="PF00069">
    <property type="entry name" value="Pkinase"/>
    <property type="match status" value="1"/>
</dbReference>
<evidence type="ECO:0000313" key="10">
    <source>
        <dbReference type="EMBL" id="CAL8144343.1"/>
    </source>
</evidence>
<feature type="region of interest" description="Disordered" evidence="8">
    <location>
        <begin position="630"/>
        <end position="649"/>
    </location>
</feature>
<feature type="compositionally biased region" description="Polar residues" evidence="8">
    <location>
        <begin position="504"/>
        <end position="518"/>
    </location>
</feature>
<accession>A0ABP1S6A4</accession>
<proteinExistence type="inferred from homology"/>
<dbReference type="PROSITE" id="PS00107">
    <property type="entry name" value="PROTEIN_KINASE_ATP"/>
    <property type="match status" value="1"/>
</dbReference>
<keyword evidence="2" id="KW-0808">Transferase</keyword>
<evidence type="ECO:0000256" key="5">
    <source>
        <dbReference type="ARBA" id="ARBA00022840"/>
    </source>
</evidence>
<dbReference type="Gene3D" id="1.10.510.10">
    <property type="entry name" value="Transferase(Phosphotransferase) domain 1"/>
    <property type="match status" value="1"/>
</dbReference>
<feature type="region of interest" description="Disordered" evidence="8">
    <location>
        <begin position="328"/>
        <end position="352"/>
    </location>
</feature>
<dbReference type="Proteomes" id="UP001642540">
    <property type="component" value="Unassembled WGS sequence"/>
</dbReference>
<keyword evidence="5 7" id="KW-0067">ATP-binding</keyword>
<dbReference type="PROSITE" id="PS50011">
    <property type="entry name" value="PROTEIN_KINASE_DOM"/>
    <property type="match status" value="1"/>
</dbReference>
<feature type="region of interest" description="Disordered" evidence="8">
    <location>
        <begin position="1081"/>
        <end position="1110"/>
    </location>
</feature>
<protein>
    <recommendedName>
        <fullName evidence="9">Protein kinase domain-containing protein</fullName>
    </recommendedName>
</protein>
<dbReference type="InterPro" id="IPR011009">
    <property type="entry name" value="Kinase-like_dom_sf"/>
</dbReference>
<dbReference type="InterPro" id="IPR000719">
    <property type="entry name" value="Prot_kinase_dom"/>
</dbReference>
<evidence type="ECO:0000259" key="9">
    <source>
        <dbReference type="PROSITE" id="PS50011"/>
    </source>
</evidence>
<feature type="region of interest" description="Disordered" evidence="8">
    <location>
        <begin position="558"/>
        <end position="590"/>
    </location>
</feature>
<feature type="compositionally biased region" description="Basic and acidic residues" evidence="8">
    <location>
        <begin position="1089"/>
        <end position="1110"/>
    </location>
</feature>
<comment type="similarity">
    <text evidence="6">Belongs to the protein kinase superfamily. CMGC Ser/Thr protein kinase family. Lammer subfamily.</text>
</comment>
<organism evidence="10 11">
    <name type="scientific">Orchesella dallaii</name>
    <dbReference type="NCBI Taxonomy" id="48710"/>
    <lineage>
        <taxon>Eukaryota</taxon>
        <taxon>Metazoa</taxon>
        <taxon>Ecdysozoa</taxon>
        <taxon>Arthropoda</taxon>
        <taxon>Hexapoda</taxon>
        <taxon>Collembola</taxon>
        <taxon>Entomobryomorpha</taxon>
        <taxon>Entomobryoidea</taxon>
        <taxon>Orchesellidae</taxon>
        <taxon>Orchesellinae</taxon>
        <taxon>Orchesella</taxon>
    </lineage>
</organism>
<feature type="compositionally biased region" description="Polar residues" evidence="8">
    <location>
        <begin position="481"/>
        <end position="491"/>
    </location>
</feature>
<feature type="region of interest" description="Disordered" evidence="8">
    <location>
        <begin position="1"/>
        <end position="20"/>
    </location>
</feature>
<evidence type="ECO:0000256" key="4">
    <source>
        <dbReference type="ARBA" id="ARBA00022777"/>
    </source>
</evidence>
<feature type="region of interest" description="Disordered" evidence="8">
    <location>
        <begin position="473"/>
        <end position="518"/>
    </location>
</feature>
<dbReference type="PANTHER" id="PTHR45646">
    <property type="entry name" value="SERINE/THREONINE-PROTEIN KINASE DOA-RELATED"/>
    <property type="match status" value="1"/>
</dbReference>